<feature type="region of interest" description="Disordered" evidence="1">
    <location>
        <begin position="108"/>
        <end position="156"/>
    </location>
</feature>
<dbReference type="Proteomes" id="UP000660611">
    <property type="component" value="Unassembled WGS sequence"/>
</dbReference>
<comment type="caution">
    <text evidence="2">The sequence shown here is derived from an EMBL/GenBank/DDBJ whole genome shotgun (WGS) entry which is preliminary data.</text>
</comment>
<organism evidence="2 3">
    <name type="scientific">Dactylosporangium siamense</name>
    <dbReference type="NCBI Taxonomy" id="685454"/>
    <lineage>
        <taxon>Bacteria</taxon>
        <taxon>Bacillati</taxon>
        <taxon>Actinomycetota</taxon>
        <taxon>Actinomycetes</taxon>
        <taxon>Micromonosporales</taxon>
        <taxon>Micromonosporaceae</taxon>
        <taxon>Dactylosporangium</taxon>
    </lineage>
</organism>
<proteinExistence type="predicted"/>
<sequence>MDSFETHVTVDFDERLPAWAAGAGLKYTRIRLARGATTDQPMLTGTGHGDLAAQRATAEALVDRLRGDGFTVRRVKIEAAPWNSAVPVEPGPTGECYFEHHVKLVLRGGDEPTGTSAAGTWKAGKRSRPGGSRRRTARTCPATPGGSATTAGTSGS</sequence>
<evidence type="ECO:0000313" key="2">
    <source>
        <dbReference type="EMBL" id="GIG44763.1"/>
    </source>
</evidence>
<gene>
    <name evidence="2" type="ORF">Dsi01nite_028040</name>
</gene>
<reference evidence="2" key="1">
    <citation type="submission" date="2021-01" db="EMBL/GenBank/DDBJ databases">
        <title>Whole genome shotgun sequence of Dactylosporangium siamense NBRC 106093.</title>
        <authorList>
            <person name="Komaki H."/>
            <person name="Tamura T."/>
        </authorList>
    </citation>
    <scope>NUCLEOTIDE SEQUENCE</scope>
    <source>
        <strain evidence="2">NBRC 106093</strain>
    </source>
</reference>
<name>A0A919PMG2_9ACTN</name>
<dbReference type="AlphaFoldDB" id="A0A919PMG2"/>
<protein>
    <submittedName>
        <fullName evidence="2">Uncharacterized protein</fullName>
    </submittedName>
</protein>
<evidence type="ECO:0000256" key="1">
    <source>
        <dbReference type="SAM" id="MobiDB-lite"/>
    </source>
</evidence>
<accession>A0A919PMG2</accession>
<feature type="compositionally biased region" description="Basic residues" evidence="1">
    <location>
        <begin position="123"/>
        <end position="137"/>
    </location>
</feature>
<keyword evidence="3" id="KW-1185">Reference proteome</keyword>
<dbReference type="RefSeq" id="WP_203846583.1">
    <property type="nucleotide sequence ID" value="NZ_BAAAVW010000007.1"/>
</dbReference>
<feature type="compositionally biased region" description="Low complexity" evidence="1">
    <location>
        <begin position="138"/>
        <end position="156"/>
    </location>
</feature>
<evidence type="ECO:0000313" key="3">
    <source>
        <dbReference type="Proteomes" id="UP000660611"/>
    </source>
</evidence>
<dbReference type="EMBL" id="BONQ01000044">
    <property type="protein sequence ID" value="GIG44763.1"/>
    <property type="molecule type" value="Genomic_DNA"/>
</dbReference>